<accession>A0A9P4K4J3</accession>
<organism evidence="2 3">
    <name type="scientific">Lojkania enalia</name>
    <dbReference type="NCBI Taxonomy" id="147567"/>
    <lineage>
        <taxon>Eukaryota</taxon>
        <taxon>Fungi</taxon>
        <taxon>Dikarya</taxon>
        <taxon>Ascomycota</taxon>
        <taxon>Pezizomycotina</taxon>
        <taxon>Dothideomycetes</taxon>
        <taxon>Pleosporomycetidae</taxon>
        <taxon>Pleosporales</taxon>
        <taxon>Pleosporales incertae sedis</taxon>
        <taxon>Lojkania</taxon>
    </lineage>
</organism>
<dbReference type="EMBL" id="ML986640">
    <property type="protein sequence ID" value="KAF2262477.1"/>
    <property type="molecule type" value="Genomic_DNA"/>
</dbReference>
<keyword evidence="1" id="KW-1133">Transmembrane helix</keyword>
<keyword evidence="1" id="KW-0812">Transmembrane</keyword>
<comment type="caution">
    <text evidence="2">The sequence shown here is derived from an EMBL/GenBank/DDBJ whole genome shotgun (WGS) entry which is preliminary data.</text>
</comment>
<name>A0A9P4K4J3_9PLEO</name>
<dbReference type="Proteomes" id="UP000800093">
    <property type="component" value="Unassembled WGS sequence"/>
</dbReference>
<feature type="transmembrane region" description="Helical" evidence="1">
    <location>
        <begin position="88"/>
        <end position="108"/>
    </location>
</feature>
<evidence type="ECO:0000313" key="3">
    <source>
        <dbReference type="Proteomes" id="UP000800093"/>
    </source>
</evidence>
<proteinExistence type="predicted"/>
<evidence type="ECO:0000256" key="1">
    <source>
        <dbReference type="SAM" id="Phobius"/>
    </source>
</evidence>
<evidence type="ECO:0000313" key="2">
    <source>
        <dbReference type="EMBL" id="KAF2262477.1"/>
    </source>
</evidence>
<keyword evidence="3" id="KW-1185">Reference proteome</keyword>
<protein>
    <submittedName>
        <fullName evidence="2">Uncharacterized protein</fullName>
    </submittedName>
</protein>
<reference evidence="3" key="1">
    <citation type="journal article" date="2020" name="Stud. Mycol.">
        <title>101 Dothideomycetes genomes: A test case for predicting lifestyles and emergence of pathogens.</title>
        <authorList>
            <person name="Haridas S."/>
            <person name="Albert R."/>
            <person name="Binder M."/>
            <person name="Bloem J."/>
            <person name="LaButti K."/>
            <person name="Salamov A."/>
            <person name="Andreopoulos B."/>
            <person name="Baker S."/>
            <person name="Barry K."/>
            <person name="Bills G."/>
            <person name="Bluhm B."/>
            <person name="Cannon C."/>
            <person name="Castanera R."/>
            <person name="Culley D."/>
            <person name="Daum C."/>
            <person name="Ezra D."/>
            <person name="Gonzalez J."/>
            <person name="Henrissat B."/>
            <person name="Kuo A."/>
            <person name="Liang C."/>
            <person name="Lipzen A."/>
            <person name="Lutzoni F."/>
            <person name="Magnuson J."/>
            <person name="Mondo S."/>
            <person name="Nolan M."/>
            <person name="Ohm R."/>
            <person name="Pangilinan J."/>
            <person name="Park H.-J."/>
            <person name="Ramirez L."/>
            <person name="Alfaro M."/>
            <person name="Sun H."/>
            <person name="Tritt A."/>
            <person name="Yoshinaga Y."/>
            <person name="Zwiers L.-H."/>
            <person name="Turgeon B."/>
            <person name="Goodwin S."/>
            <person name="Spatafora J."/>
            <person name="Crous P."/>
            <person name="Grigoriev I."/>
        </authorList>
    </citation>
    <scope>NUCLEOTIDE SEQUENCE [LARGE SCALE GENOMIC DNA]</scope>
    <source>
        <strain evidence="3">CBS 304.66</strain>
    </source>
</reference>
<gene>
    <name evidence="2" type="ORF">CC78DRAFT_582596</name>
</gene>
<sequence length="144" mass="16183">MGFRPKSQTQQFPRNPEAAHFSMPASQLPLTKLPGADAAYGVYFIFLDPNPQIPTDTSLSFNMFAVFSTPAVQTSCAEKKNRTRETGLFVYPSILLSAGLRTALYFTLHGNILQDKQFYLYSQIYFSRQNVNMISNTNTATNHT</sequence>
<keyword evidence="1" id="KW-0472">Membrane</keyword>
<dbReference type="AlphaFoldDB" id="A0A9P4K4J3"/>